<proteinExistence type="predicted"/>
<evidence type="ECO:0008006" key="3">
    <source>
        <dbReference type="Google" id="ProtNLM"/>
    </source>
</evidence>
<accession>A0A9D1NK59</accession>
<reference evidence="1" key="1">
    <citation type="submission" date="2020-10" db="EMBL/GenBank/DDBJ databases">
        <authorList>
            <person name="Gilroy R."/>
        </authorList>
    </citation>
    <scope>NUCLEOTIDE SEQUENCE</scope>
    <source>
        <strain evidence="1">10669</strain>
    </source>
</reference>
<comment type="caution">
    <text evidence="1">The sequence shown here is derived from an EMBL/GenBank/DDBJ whole genome shotgun (WGS) entry which is preliminary data.</text>
</comment>
<reference evidence="1" key="2">
    <citation type="journal article" date="2021" name="PeerJ">
        <title>Extensive microbial diversity within the chicken gut microbiome revealed by metagenomics and culture.</title>
        <authorList>
            <person name="Gilroy R."/>
            <person name="Ravi A."/>
            <person name="Getino M."/>
            <person name="Pursley I."/>
            <person name="Horton D.L."/>
            <person name="Alikhan N.F."/>
            <person name="Baker D."/>
            <person name="Gharbi K."/>
            <person name="Hall N."/>
            <person name="Watson M."/>
            <person name="Adriaenssens E.M."/>
            <person name="Foster-Nyarko E."/>
            <person name="Jarju S."/>
            <person name="Secka A."/>
            <person name="Antonio M."/>
            <person name="Oren A."/>
            <person name="Chaudhuri R.R."/>
            <person name="La Ragione R."/>
            <person name="Hildebrand F."/>
            <person name="Pallen M.J."/>
        </authorList>
    </citation>
    <scope>NUCLEOTIDE SEQUENCE</scope>
    <source>
        <strain evidence="1">10669</strain>
    </source>
</reference>
<evidence type="ECO:0000313" key="1">
    <source>
        <dbReference type="EMBL" id="HIV04634.1"/>
    </source>
</evidence>
<name>A0A9D1NK59_9BACT</name>
<dbReference type="InterPro" id="IPR011009">
    <property type="entry name" value="Kinase-like_dom_sf"/>
</dbReference>
<dbReference type="InterPro" id="IPR009330">
    <property type="entry name" value="LipoPS_heptP_kinase"/>
</dbReference>
<organism evidence="1 2">
    <name type="scientific">Candidatus Spyradosoma merdigallinarum</name>
    <dbReference type="NCBI Taxonomy" id="2840950"/>
    <lineage>
        <taxon>Bacteria</taxon>
        <taxon>Pseudomonadati</taxon>
        <taxon>Verrucomicrobiota</taxon>
        <taxon>Opitutia</taxon>
        <taxon>Opitutia incertae sedis</taxon>
        <taxon>Candidatus Spyradosoma</taxon>
    </lineage>
</organism>
<dbReference type="Gene3D" id="1.10.510.10">
    <property type="entry name" value="Transferase(Phosphotransferase) domain 1"/>
    <property type="match status" value="1"/>
</dbReference>
<dbReference type="SUPFAM" id="SSF56112">
    <property type="entry name" value="Protein kinase-like (PK-like)"/>
    <property type="match status" value="1"/>
</dbReference>
<gene>
    <name evidence="1" type="ORF">IAC75_05750</name>
</gene>
<dbReference type="AlphaFoldDB" id="A0A9D1NK59"/>
<evidence type="ECO:0000313" key="2">
    <source>
        <dbReference type="Proteomes" id="UP000886812"/>
    </source>
</evidence>
<sequence length="211" mass="24218">MRESLRERRGEILRDAMNEPKRKRLVLKTEIAGTPVVLKRECFIFRFDRSLKALFFGSDARNIFRVSLRAQKKGFHGIPRTFFVAEKFTKGILRETISAMEFLDGIPPRLPLSRKQAEEIETLMNDCHANGIISGDVHPGNFLMTRDGAKLIDFRGEKVFPCIAKARDRLQLERVFGIPDRSRGIGEKLFFIQHALRNVGRKLRGKAPIPD</sequence>
<dbReference type="Proteomes" id="UP000886812">
    <property type="component" value="Unassembled WGS sequence"/>
</dbReference>
<dbReference type="Pfam" id="PF06176">
    <property type="entry name" value="WaaY"/>
    <property type="match status" value="1"/>
</dbReference>
<dbReference type="EMBL" id="DVOG01000148">
    <property type="protein sequence ID" value="HIV04634.1"/>
    <property type="molecule type" value="Genomic_DNA"/>
</dbReference>
<protein>
    <recommendedName>
        <fullName evidence="3">Lipopolysaccharide core heptose(II) kinase RfaY</fullName>
    </recommendedName>
</protein>